<name>A0A6P4E793_DRORH</name>
<dbReference type="InterPro" id="IPR017972">
    <property type="entry name" value="Cyt_P450_CS"/>
</dbReference>
<keyword evidence="10 15" id="KW-0560">Oxidoreductase</keyword>
<evidence type="ECO:0000256" key="9">
    <source>
        <dbReference type="ARBA" id="ARBA00022848"/>
    </source>
</evidence>
<keyword evidence="9" id="KW-0492">Microsome</keyword>
<dbReference type="SUPFAM" id="SSF48264">
    <property type="entry name" value="Cytochrome P450"/>
    <property type="match status" value="1"/>
</dbReference>
<evidence type="ECO:0000256" key="2">
    <source>
        <dbReference type="ARBA" id="ARBA00003690"/>
    </source>
</evidence>
<evidence type="ECO:0000256" key="6">
    <source>
        <dbReference type="ARBA" id="ARBA00022617"/>
    </source>
</evidence>
<gene>
    <name evidence="16" type="primary">LOC108040807</name>
</gene>
<evidence type="ECO:0000256" key="10">
    <source>
        <dbReference type="ARBA" id="ARBA00023002"/>
    </source>
</evidence>
<evidence type="ECO:0000256" key="11">
    <source>
        <dbReference type="ARBA" id="ARBA00023004"/>
    </source>
</evidence>
<organism evidence="16">
    <name type="scientific">Drosophila rhopaloa</name>
    <name type="common">Fruit fly</name>
    <dbReference type="NCBI Taxonomy" id="1041015"/>
    <lineage>
        <taxon>Eukaryota</taxon>
        <taxon>Metazoa</taxon>
        <taxon>Ecdysozoa</taxon>
        <taxon>Arthropoda</taxon>
        <taxon>Hexapoda</taxon>
        <taxon>Insecta</taxon>
        <taxon>Pterygota</taxon>
        <taxon>Neoptera</taxon>
        <taxon>Endopterygota</taxon>
        <taxon>Diptera</taxon>
        <taxon>Brachycera</taxon>
        <taxon>Muscomorpha</taxon>
        <taxon>Ephydroidea</taxon>
        <taxon>Drosophilidae</taxon>
        <taxon>Drosophila</taxon>
        <taxon>Sophophora</taxon>
    </lineage>
</organism>
<evidence type="ECO:0000256" key="15">
    <source>
        <dbReference type="RuleBase" id="RU000461"/>
    </source>
</evidence>
<dbReference type="GO" id="GO:0005789">
    <property type="term" value="C:endoplasmic reticulum membrane"/>
    <property type="evidence" value="ECO:0007669"/>
    <property type="project" value="UniProtKB-SubCell"/>
</dbReference>
<keyword evidence="12 15" id="KW-0503">Monooxygenase</keyword>
<dbReference type="InterPro" id="IPR036396">
    <property type="entry name" value="Cyt_P450_sf"/>
</dbReference>
<dbReference type="PANTHER" id="PTHR24292">
    <property type="entry name" value="CYTOCHROME P450"/>
    <property type="match status" value="1"/>
</dbReference>
<evidence type="ECO:0000256" key="14">
    <source>
        <dbReference type="PIRSR" id="PIRSR602403-1"/>
    </source>
</evidence>
<dbReference type="InterPro" id="IPR050476">
    <property type="entry name" value="Insect_CytP450_Detox"/>
</dbReference>
<evidence type="ECO:0000256" key="7">
    <source>
        <dbReference type="ARBA" id="ARBA00022723"/>
    </source>
</evidence>
<evidence type="ECO:0000256" key="12">
    <source>
        <dbReference type="ARBA" id="ARBA00023033"/>
    </source>
</evidence>
<keyword evidence="11 14" id="KW-0408">Iron</keyword>
<evidence type="ECO:0000256" key="13">
    <source>
        <dbReference type="ARBA" id="ARBA00023136"/>
    </source>
</evidence>
<dbReference type="InterPro" id="IPR001128">
    <property type="entry name" value="Cyt_P450"/>
</dbReference>
<dbReference type="CDD" id="cd11056">
    <property type="entry name" value="CYP6-like"/>
    <property type="match status" value="1"/>
</dbReference>
<evidence type="ECO:0000256" key="8">
    <source>
        <dbReference type="ARBA" id="ARBA00022824"/>
    </source>
</evidence>
<dbReference type="OrthoDB" id="2789670at2759"/>
<proteinExistence type="inferred from homology"/>
<evidence type="ECO:0000256" key="5">
    <source>
        <dbReference type="ARBA" id="ARBA00010617"/>
    </source>
</evidence>
<comment type="function">
    <text evidence="2">May be involved in the metabolism of insect hormones and in the breakdown of synthetic insecticides.</text>
</comment>
<dbReference type="GO" id="GO:0004497">
    <property type="term" value="F:monooxygenase activity"/>
    <property type="evidence" value="ECO:0007669"/>
    <property type="project" value="UniProtKB-KW"/>
</dbReference>
<dbReference type="PROSITE" id="PS00086">
    <property type="entry name" value="CYTOCHROME_P450"/>
    <property type="match status" value="1"/>
</dbReference>
<comment type="cofactor">
    <cofactor evidence="1 14">
        <name>heme</name>
        <dbReference type="ChEBI" id="CHEBI:30413"/>
    </cofactor>
</comment>
<dbReference type="RefSeq" id="XP_016973910.1">
    <property type="nucleotide sequence ID" value="XM_017118421.1"/>
</dbReference>
<dbReference type="PRINTS" id="PR00385">
    <property type="entry name" value="P450"/>
</dbReference>
<comment type="similarity">
    <text evidence="5 15">Belongs to the cytochrome P450 family.</text>
</comment>
<protein>
    <submittedName>
        <fullName evidence="16">Probable cytochrome P450 6a14</fullName>
    </submittedName>
</protein>
<evidence type="ECO:0000256" key="3">
    <source>
        <dbReference type="ARBA" id="ARBA00004174"/>
    </source>
</evidence>
<sequence>MLLTIALLAVVLFLVYSFYHNSYTYWARKGVPHERPFPLIGNMMGIGSKYHFRDINQRIYDKFKGKAPFAGMFMFFKRTAMITDLDLIKQVLIKDFNHFQDRGLFNNTRDDPLTGHLLTLEGDEWRSMRQKLTLFEKPRHTMLVQSFIFTNAKLAKKLRMKALRDDLTEFFMSAVKNTVDYRLKNGIKRNDFMDQLIELRADDQEAAKRGQGIDLSQGLTLEQMAAQAFVFFLAGFETSSSTMAFCLYELALQPDIQQRVREEIEGTLKGGEITYDALAEMTYLDQVLAETLRKHPIIPQLLRETNQSYKVPNTELIIEKGTTVLIPIHNIHHDADLYPEPERFDPSRFDPEEVKARHPFSYLPFGDGPRNCIGLRFGKMQAKIGIVSLLQRFKFGVSKSTEVPLTLDTRSPTLSSKYGVHLKVERI</sequence>
<dbReference type="AlphaFoldDB" id="A0A6P4E793"/>
<dbReference type="Gene3D" id="1.10.630.10">
    <property type="entry name" value="Cytochrome P450"/>
    <property type="match status" value="2"/>
</dbReference>
<keyword evidence="7 14" id="KW-0479">Metal-binding</keyword>
<comment type="subcellular location">
    <subcellularLocation>
        <location evidence="4">Endoplasmic reticulum membrane</location>
        <topology evidence="4">Peripheral membrane protein</topology>
    </subcellularLocation>
    <subcellularLocation>
        <location evidence="3">Microsome membrane</location>
        <topology evidence="3">Peripheral membrane protein</topology>
    </subcellularLocation>
</comment>
<reference evidence="16" key="1">
    <citation type="submission" date="2025-08" db="UniProtKB">
        <authorList>
            <consortium name="RefSeq"/>
        </authorList>
    </citation>
    <scope>IDENTIFICATION</scope>
</reference>
<dbReference type="PRINTS" id="PR00465">
    <property type="entry name" value="EP450IV"/>
</dbReference>
<accession>A0A6P4E793</accession>
<feature type="binding site" description="axial binding residue" evidence="14">
    <location>
        <position position="372"/>
    </location>
    <ligand>
        <name>heme</name>
        <dbReference type="ChEBI" id="CHEBI:30413"/>
    </ligand>
    <ligandPart>
        <name>Fe</name>
        <dbReference type="ChEBI" id="CHEBI:18248"/>
    </ligandPart>
</feature>
<keyword evidence="6 14" id="KW-0349">Heme</keyword>
<evidence type="ECO:0000256" key="4">
    <source>
        <dbReference type="ARBA" id="ARBA00004406"/>
    </source>
</evidence>
<dbReference type="Pfam" id="PF00067">
    <property type="entry name" value="p450"/>
    <property type="match status" value="2"/>
</dbReference>
<keyword evidence="13" id="KW-0472">Membrane</keyword>
<evidence type="ECO:0000313" key="16">
    <source>
        <dbReference type="RefSeq" id="XP_016973910.1"/>
    </source>
</evidence>
<dbReference type="InterPro" id="IPR002403">
    <property type="entry name" value="Cyt_P450_E_grp-IV"/>
</dbReference>
<evidence type="ECO:0000256" key="1">
    <source>
        <dbReference type="ARBA" id="ARBA00001971"/>
    </source>
</evidence>
<dbReference type="PANTHER" id="PTHR24292:SF100">
    <property type="entry name" value="CYTOCHROME P450 6A16, ISOFORM B-RELATED"/>
    <property type="match status" value="1"/>
</dbReference>
<dbReference type="GO" id="GO:0020037">
    <property type="term" value="F:heme binding"/>
    <property type="evidence" value="ECO:0007669"/>
    <property type="project" value="InterPro"/>
</dbReference>
<dbReference type="GO" id="GO:0005506">
    <property type="term" value="F:iron ion binding"/>
    <property type="evidence" value="ECO:0007669"/>
    <property type="project" value="InterPro"/>
</dbReference>
<dbReference type="GO" id="GO:0016705">
    <property type="term" value="F:oxidoreductase activity, acting on paired donors, with incorporation or reduction of molecular oxygen"/>
    <property type="evidence" value="ECO:0007669"/>
    <property type="project" value="InterPro"/>
</dbReference>
<keyword evidence="8" id="KW-0256">Endoplasmic reticulum</keyword>